<dbReference type="InterPro" id="IPR011329">
    <property type="entry name" value="Killer_tox_Kp4/SMK"/>
</dbReference>
<proteinExistence type="predicted"/>
<dbReference type="InterPro" id="IPR015131">
    <property type="entry name" value="Killer_tox_Kp4"/>
</dbReference>
<dbReference type="Gene3D" id="3.30.430.10">
    <property type="entry name" value="Killer Toxin P4, subunit A"/>
    <property type="match status" value="1"/>
</dbReference>
<dbReference type="SUPFAM" id="SSF55221">
    <property type="entry name" value="Yeast killer toxins"/>
    <property type="match status" value="1"/>
</dbReference>
<dbReference type="Pfam" id="PF09044">
    <property type="entry name" value="Kp4"/>
    <property type="match status" value="1"/>
</dbReference>
<comment type="caution">
    <text evidence="3">The sequence shown here is derived from an EMBL/GenBank/DDBJ whole genome shotgun (WGS) entry which is preliminary data.</text>
</comment>
<reference evidence="3 4" key="1">
    <citation type="submission" date="2017-06" db="EMBL/GenBank/DDBJ databases">
        <title>Comparative genomic analysis of Ambrosia Fusariam Clade fungi.</title>
        <authorList>
            <person name="Stajich J.E."/>
            <person name="Carrillo J."/>
            <person name="Kijimoto T."/>
            <person name="Eskalen A."/>
            <person name="O'Donnell K."/>
            <person name="Kasson M."/>
        </authorList>
    </citation>
    <scope>NUCLEOTIDE SEQUENCE [LARGE SCALE GENOMIC DNA]</scope>
    <source>
        <strain evidence="3">UCR3666</strain>
    </source>
</reference>
<dbReference type="GO" id="GO:0005576">
    <property type="term" value="C:extracellular region"/>
    <property type="evidence" value="ECO:0007669"/>
    <property type="project" value="InterPro"/>
</dbReference>
<feature type="signal peptide" evidence="1">
    <location>
        <begin position="1"/>
        <end position="19"/>
    </location>
</feature>
<evidence type="ECO:0000259" key="2">
    <source>
        <dbReference type="Pfam" id="PF09044"/>
    </source>
</evidence>
<dbReference type="EMBL" id="NKUJ01000029">
    <property type="protein sequence ID" value="RMJ17649.1"/>
    <property type="molecule type" value="Genomic_DNA"/>
</dbReference>
<organism evidence="3 4">
    <name type="scientific">Fusarium kuroshium</name>
    <dbReference type="NCBI Taxonomy" id="2010991"/>
    <lineage>
        <taxon>Eukaryota</taxon>
        <taxon>Fungi</taxon>
        <taxon>Dikarya</taxon>
        <taxon>Ascomycota</taxon>
        <taxon>Pezizomycotina</taxon>
        <taxon>Sordariomycetes</taxon>
        <taxon>Hypocreomycetidae</taxon>
        <taxon>Hypocreales</taxon>
        <taxon>Nectriaceae</taxon>
        <taxon>Fusarium</taxon>
        <taxon>Fusarium solani species complex</taxon>
    </lineage>
</organism>
<feature type="chain" id="PRO_5018010490" description="Killer toxin Kp4 domain-containing protein" evidence="1">
    <location>
        <begin position="20"/>
        <end position="139"/>
    </location>
</feature>
<gene>
    <name evidence="3" type="ORF">CDV36_002652</name>
</gene>
<protein>
    <recommendedName>
        <fullName evidence="2">Killer toxin Kp4 domain-containing protein</fullName>
    </recommendedName>
</protein>
<evidence type="ECO:0000313" key="3">
    <source>
        <dbReference type="EMBL" id="RMJ17649.1"/>
    </source>
</evidence>
<evidence type="ECO:0000313" key="4">
    <source>
        <dbReference type="Proteomes" id="UP000277212"/>
    </source>
</evidence>
<name>A0A3M2SJB0_9HYPO</name>
<keyword evidence="1" id="KW-0732">Signal</keyword>
<dbReference type="AlphaFoldDB" id="A0A3M2SJB0"/>
<keyword evidence="4" id="KW-1185">Reference proteome</keyword>
<sequence length="139" mass="14759">MRFESILLPLATVAAGVDALGINCRGSTNCMLYGANVSKDMVNLLNGVDPNRWYNNGQQIACVTRPSDAGAICAFFQNTGGWQGQKAKELAHYITEHGCLACGSVPTGFPGSNDVAQGELTFNYVSNPCTGFSEGSRRC</sequence>
<dbReference type="Proteomes" id="UP000277212">
    <property type="component" value="Unassembled WGS sequence"/>
</dbReference>
<evidence type="ECO:0000256" key="1">
    <source>
        <dbReference type="SAM" id="SignalP"/>
    </source>
</evidence>
<dbReference type="OrthoDB" id="4177994at2759"/>
<accession>A0A3M2SJB0</accession>
<feature type="domain" description="Killer toxin Kp4" evidence="2">
    <location>
        <begin position="10"/>
        <end position="126"/>
    </location>
</feature>